<dbReference type="PROSITE" id="PS01081">
    <property type="entry name" value="HTH_TETR_1"/>
    <property type="match status" value="1"/>
</dbReference>
<dbReference type="Pfam" id="PF00440">
    <property type="entry name" value="TetR_N"/>
    <property type="match status" value="1"/>
</dbReference>
<dbReference type="InterPro" id="IPR001647">
    <property type="entry name" value="HTH_TetR"/>
</dbReference>
<dbReference type="Proteomes" id="UP000014629">
    <property type="component" value="Unassembled WGS sequence"/>
</dbReference>
<dbReference type="InterPro" id="IPR047923">
    <property type="entry name" value="ArpA-like"/>
</dbReference>
<feature type="DNA-binding region" description="H-T-H motif" evidence="4">
    <location>
        <begin position="32"/>
        <end position="51"/>
    </location>
</feature>
<dbReference type="SUPFAM" id="SSF46689">
    <property type="entry name" value="Homeodomain-like"/>
    <property type="match status" value="1"/>
</dbReference>
<gene>
    <name evidence="6" type="ORF">STRAU_5690</name>
</gene>
<dbReference type="PATRIC" id="fig|1286094.4.peg.5618"/>
<dbReference type="InterPro" id="IPR050109">
    <property type="entry name" value="HTH-type_TetR-like_transc_reg"/>
</dbReference>
<evidence type="ECO:0000256" key="3">
    <source>
        <dbReference type="ARBA" id="ARBA00023163"/>
    </source>
</evidence>
<dbReference type="GO" id="GO:0000976">
    <property type="term" value="F:transcription cis-regulatory region binding"/>
    <property type="evidence" value="ECO:0007669"/>
    <property type="project" value="TreeGrafter"/>
</dbReference>
<comment type="caution">
    <text evidence="6">The sequence shown here is derived from an EMBL/GenBank/DDBJ whole genome shotgun (WGS) entry which is preliminary data.</text>
</comment>
<proteinExistence type="predicted"/>
<keyword evidence="1" id="KW-0805">Transcription regulation</keyword>
<accession>S4AIH0</accession>
<dbReference type="PANTHER" id="PTHR30055:SF234">
    <property type="entry name" value="HTH-TYPE TRANSCRIPTIONAL REGULATOR BETI"/>
    <property type="match status" value="1"/>
</dbReference>
<dbReference type="Gene3D" id="1.10.357.10">
    <property type="entry name" value="Tetracycline Repressor, domain 2"/>
    <property type="match status" value="1"/>
</dbReference>
<keyword evidence="6" id="KW-0675">Receptor</keyword>
<dbReference type="GO" id="GO:0003700">
    <property type="term" value="F:DNA-binding transcription factor activity"/>
    <property type="evidence" value="ECO:0007669"/>
    <property type="project" value="TreeGrafter"/>
</dbReference>
<keyword evidence="3" id="KW-0804">Transcription</keyword>
<evidence type="ECO:0000256" key="4">
    <source>
        <dbReference type="PROSITE-ProRule" id="PRU00335"/>
    </source>
</evidence>
<keyword evidence="2 4" id="KW-0238">DNA-binding</keyword>
<dbReference type="RefSeq" id="WP_016643811.1">
    <property type="nucleotide sequence ID" value="NZ_AOPZ01000329.1"/>
</dbReference>
<evidence type="ECO:0000259" key="5">
    <source>
        <dbReference type="PROSITE" id="PS50977"/>
    </source>
</evidence>
<name>S4AIH0_9ACTN</name>
<dbReference type="InterPro" id="IPR023772">
    <property type="entry name" value="DNA-bd_HTH_TetR-type_CS"/>
</dbReference>
<keyword evidence="7" id="KW-1185">Reference proteome</keyword>
<feature type="domain" description="HTH tetR-type" evidence="5">
    <location>
        <begin position="9"/>
        <end position="69"/>
    </location>
</feature>
<dbReference type="PROSITE" id="PS50977">
    <property type="entry name" value="HTH_TETR_2"/>
    <property type="match status" value="1"/>
</dbReference>
<dbReference type="SUPFAM" id="SSF48498">
    <property type="entry name" value="Tetracyclin repressor-like, C-terminal domain"/>
    <property type="match status" value="1"/>
</dbReference>
<evidence type="ECO:0000256" key="2">
    <source>
        <dbReference type="ARBA" id="ARBA00023125"/>
    </source>
</evidence>
<dbReference type="AlphaFoldDB" id="S4AIH0"/>
<sequence length="219" mass="23512">MMVQQERAARTRQSLMRAAAEAFAEDGFVPTTLSTISRRAGVSNGALHFHFENKHDLARAVEAAAADAVREITRAAEQRQDSALQRLIDATHALMSSLDEDAVVRAGFELVGTAPRRGTDGAGTDLRGEWQRWIDAVLHTAKDNGELAEGVSAAEASTAVVAATVGFEVLGVKDPKWVSQRTLSQYWELMLPRLAAPEQLAALVPHGPTAPVPGPASRR</sequence>
<dbReference type="InterPro" id="IPR036271">
    <property type="entry name" value="Tet_transcr_reg_TetR-rel_C_sf"/>
</dbReference>
<evidence type="ECO:0000313" key="6">
    <source>
        <dbReference type="EMBL" id="EPH41247.1"/>
    </source>
</evidence>
<dbReference type="PANTHER" id="PTHR30055">
    <property type="entry name" value="HTH-TYPE TRANSCRIPTIONAL REGULATOR RUTR"/>
    <property type="match status" value="1"/>
</dbReference>
<dbReference type="EMBL" id="AOPZ01000329">
    <property type="protein sequence ID" value="EPH41247.1"/>
    <property type="molecule type" value="Genomic_DNA"/>
</dbReference>
<protein>
    <submittedName>
        <fullName evidence="6">Putative A-factor receptor protein</fullName>
    </submittedName>
</protein>
<dbReference type="InterPro" id="IPR009057">
    <property type="entry name" value="Homeodomain-like_sf"/>
</dbReference>
<dbReference type="PRINTS" id="PR00455">
    <property type="entry name" value="HTHTETR"/>
</dbReference>
<evidence type="ECO:0000313" key="7">
    <source>
        <dbReference type="Proteomes" id="UP000014629"/>
    </source>
</evidence>
<organism evidence="6 7">
    <name type="scientific">Streptomyces aurantiacus JA 4570</name>
    <dbReference type="NCBI Taxonomy" id="1286094"/>
    <lineage>
        <taxon>Bacteria</taxon>
        <taxon>Bacillati</taxon>
        <taxon>Actinomycetota</taxon>
        <taxon>Actinomycetes</taxon>
        <taxon>Kitasatosporales</taxon>
        <taxon>Streptomycetaceae</taxon>
        <taxon>Streptomyces</taxon>
        <taxon>Streptomyces aurantiacus group</taxon>
    </lineage>
</organism>
<dbReference type="NCBIfam" id="NF041196">
    <property type="entry name" value="ScbR_bind_reg"/>
    <property type="match status" value="1"/>
</dbReference>
<evidence type="ECO:0000256" key="1">
    <source>
        <dbReference type="ARBA" id="ARBA00023015"/>
    </source>
</evidence>
<reference evidence="6 7" key="1">
    <citation type="submission" date="2013-02" db="EMBL/GenBank/DDBJ databases">
        <title>Draft Genome Sequence of Streptomyces aurantiacus, Which Produces Setomimycin.</title>
        <authorList>
            <person name="Gruening B.A."/>
            <person name="Praeg A."/>
            <person name="Erxleben A."/>
            <person name="Guenther S."/>
            <person name="Mueller M."/>
        </authorList>
    </citation>
    <scope>NUCLEOTIDE SEQUENCE [LARGE SCALE GENOMIC DNA]</scope>
    <source>
        <strain evidence="6 7">JA 4570</strain>
    </source>
</reference>